<keyword evidence="2" id="KW-0812">Transmembrane</keyword>
<keyword evidence="2" id="KW-1133">Transmembrane helix</keyword>
<dbReference type="NCBIfam" id="NF041390">
    <property type="entry name" value="TadE_Rv3655c"/>
    <property type="match status" value="1"/>
</dbReference>
<feature type="transmembrane region" description="Helical" evidence="2">
    <location>
        <begin position="42"/>
        <end position="64"/>
    </location>
</feature>
<dbReference type="Proteomes" id="UP000644610">
    <property type="component" value="Unassembled WGS sequence"/>
</dbReference>
<keyword evidence="5" id="KW-1185">Reference proteome</keyword>
<feature type="region of interest" description="Disordered" evidence="1">
    <location>
        <begin position="1"/>
        <end position="41"/>
    </location>
</feature>
<evidence type="ECO:0000313" key="4">
    <source>
        <dbReference type="EMBL" id="GII45509.1"/>
    </source>
</evidence>
<name>A0A8J3UNI8_9ACTN</name>
<evidence type="ECO:0000256" key="2">
    <source>
        <dbReference type="SAM" id="Phobius"/>
    </source>
</evidence>
<dbReference type="RefSeq" id="WP_239094754.1">
    <property type="nucleotide sequence ID" value="NZ_BAAAKY010000004.1"/>
</dbReference>
<dbReference type="InterPro" id="IPR049790">
    <property type="entry name" value="Rv3655c/TadE"/>
</dbReference>
<dbReference type="InterPro" id="IPR012495">
    <property type="entry name" value="TadE-like_dom"/>
</dbReference>
<dbReference type="AlphaFoldDB" id="A0A8J3UNI8"/>
<gene>
    <name evidence="4" type="ORF">Psi02_19330</name>
</gene>
<dbReference type="EMBL" id="BOOQ01000010">
    <property type="protein sequence ID" value="GII45509.1"/>
    <property type="molecule type" value="Genomic_DNA"/>
</dbReference>
<organism evidence="4 5">
    <name type="scientific">Planotetraspora silvatica</name>
    <dbReference type="NCBI Taxonomy" id="234614"/>
    <lineage>
        <taxon>Bacteria</taxon>
        <taxon>Bacillati</taxon>
        <taxon>Actinomycetota</taxon>
        <taxon>Actinomycetes</taxon>
        <taxon>Streptosporangiales</taxon>
        <taxon>Streptosporangiaceae</taxon>
        <taxon>Planotetraspora</taxon>
    </lineage>
</organism>
<accession>A0A8J3UNI8</accession>
<protein>
    <recommendedName>
        <fullName evidence="3">TadE-like domain-containing protein</fullName>
    </recommendedName>
</protein>
<evidence type="ECO:0000259" key="3">
    <source>
        <dbReference type="Pfam" id="PF07811"/>
    </source>
</evidence>
<evidence type="ECO:0000313" key="5">
    <source>
        <dbReference type="Proteomes" id="UP000644610"/>
    </source>
</evidence>
<dbReference type="Pfam" id="PF07811">
    <property type="entry name" value="TadE"/>
    <property type="match status" value="1"/>
</dbReference>
<reference evidence="4" key="1">
    <citation type="submission" date="2021-01" db="EMBL/GenBank/DDBJ databases">
        <title>Whole genome shotgun sequence of Planotetraspora silvatica NBRC 100141.</title>
        <authorList>
            <person name="Komaki H."/>
            <person name="Tamura T."/>
        </authorList>
    </citation>
    <scope>NUCLEOTIDE SEQUENCE</scope>
    <source>
        <strain evidence="4">NBRC 100141</strain>
    </source>
</reference>
<comment type="caution">
    <text evidence="4">The sequence shown here is derived from an EMBL/GenBank/DDBJ whole genome shotgun (WGS) entry which is preliminary data.</text>
</comment>
<keyword evidence="2" id="KW-0472">Membrane</keyword>
<evidence type="ECO:0000256" key="1">
    <source>
        <dbReference type="SAM" id="MobiDB-lite"/>
    </source>
</evidence>
<sequence length="151" mass="15338">MHRIVAAPRNVGTPGPGTSADAVSAQPGPVSTGRPRRERGSVTAETAVALPALVIVLAASLWAVTVVGVHLQCVDAARAGARAAARGEQAEAVREAVARSAPANARIDVSSSAEVARVEVSVRVEPPWGPMSPAVEVKTSAVSMLEPGVRP</sequence>
<proteinExistence type="predicted"/>
<feature type="domain" description="TadE-like" evidence="3">
    <location>
        <begin position="40"/>
        <end position="82"/>
    </location>
</feature>